<dbReference type="PATRIC" id="fig|943816.4.peg.3624"/>
<name>A0A1E7K786_9ACTN</name>
<reference evidence="2 3" key="1">
    <citation type="journal article" date="2016" name="Front. Microbiol.">
        <title>Comparative Genomics Analysis of Streptomyces Species Reveals Their Adaptation to the Marine Environment and Their Diversity at the Genomic Level.</title>
        <authorList>
            <person name="Tian X."/>
            <person name="Zhang Z."/>
            <person name="Yang T."/>
            <person name="Chen M."/>
            <person name="Li J."/>
            <person name="Chen F."/>
            <person name="Yang J."/>
            <person name="Li W."/>
            <person name="Zhang B."/>
            <person name="Zhang Z."/>
            <person name="Wu J."/>
            <person name="Zhang C."/>
            <person name="Long L."/>
            <person name="Xiao J."/>
        </authorList>
    </citation>
    <scope>NUCLEOTIDE SEQUENCE [LARGE SCALE GENOMIC DNA]</scope>
    <source>
        <strain evidence="2 3">SCSIO M10379</strain>
    </source>
</reference>
<comment type="caution">
    <text evidence="2">The sequence shown here is derived from an EMBL/GenBank/DDBJ whole genome shotgun (WGS) entry which is preliminary data.</text>
</comment>
<dbReference type="Proteomes" id="UP000175829">
    <property type="component" value="Unassembled WGS sequence"/>
</dbReference>
<accession>A0A1E7K786</accession>
<gene>
    <name evidence="2" type="ORF">AN217_20505</name>
</gene>
<dbReference type="EMBL" id="LJGV01000022">
    <property type="protein sequence ID" value="OEU99797.1"/>
    <property type="molecule type" value="Genomic_DNA"/>
</dbReference>
<protein>
    <recommendedName>
        <fullName evidence="4">Secreted protein</fullName>
    </recommendedName>
</protein>
<proteinExistence type="predicted"/>
<feature type="chain" id="PRO_5009196278" description="Secreted protein" evidence="1">
    <location>
        <begin position="32"/>
        <end position="126"/>
    </location>
</feature>
<evidence type="ECO:0000256" key="1">
    <source>
        <dbReference type="SAM" id="SignalP"/>
    </source>
</evidence>
<dbReference type="RefSeq" id="WP_027759151.1">
    <property type="nucleotide sequence ID" value="NZ_LJGV01000022.1"/>
</dbReference>
<evidence type="ECO:0000313" key="2">
    <source>
        <dbReference type="EMBL" id="OEU99797.1"/>
    </source>
</evidence>
<dbReference type="AlphaFoldDB" id="A0A1E7K786"/>
<sequence>MRSLGLAGKASAAVALAFAATLLMPTTPAAASDWDRSCYHITAPYKGISEVIGGASKARSSCEDATISLQRHRWYGWQEVDWTPLYSGSPIAWWTCTGSGTYTYKTVVAVDSNLGIYESAERRITC</sequence>
<keyword evidence="1" id="KW-0732">Signal</keyword>
<evidence type="ECO:0008006" key="4">
    <source>
        <dbReference type="Google" id="ProtNLM"/>
    </source>
</evidence>
<organism evidence="2 3">
    <name type="scientific">Streptomyces qinglanensis</name>
    <dbReference type="NCBI Taxonomy" id="943816"/>
    <lineage>
        <taxon>Bacteria</taxon>
        <taxon>Bacillati</taxon>
        <taxon>Actinomycetota</taxon>
        <taxon>Actinomycetes</taxon>
        <taxon>Kitasatosporales</taxon>
        <taxon>Streptomycetaceae</taxon>
        <taxon>Streptomyces</taxon>
    </lineage>
</organism>
<feature type="signal peptide" evidence="1">
    <location>
        <begin position="1"/>
        <end position="31"/>
    </location>
</feature>
<evidence type="ECO:0000313" key="3">
    <source>
        <dbReference type="Proteomes" id="UP000175829"/>
    </source>
</evidence>